<reference evidence="2" key="2">
    <citation type="submission" date="2020-06" db="EMBL/GenBank/DDBJ databases">
        <title>Helianthus annuus Genome sequencing and assembly Release 2.</title>
        <authorList>
            <person name="Gouzy J."/>
            <person name="Langlade N."/>
            <person name="Munos S."/>
        </authorList>
    </citation>
    <scope>NUCLEOTIDE SEQUENCE</scope>
    <source>
        <tissue evidence="2">Leaves</tissue>
    </source>
</reference>
<dbReference type="Gramene" id="mRNA:HanXRQr2_Chr12g0527311">
    <property type="protein sequence ID" value="CDS:HanXRQr2_Chr12g0527311.1"/>
    <property type="gene ID" value="HanXRQr2_Chr12g0527311"/>
</dbReference>
<dbReference type="Proteomes" id="UP000215914">
    <property type="component" value="Unassembled WGS sequence"/>
</dbReference>
<evidence type="ECO:0000313" key="3">
    <source>
        <dbReference type="Proteomes" id="UP000215914"/>
    </source>
</evidence>
<accession>A0A9K3EPA2</accession>
<name>A0A9K3EPA2_HELAN</name>
<dbReference type="Pfam" id="PF08268">
    <property type="entry name" value="FBA_3"/>
    <property type="match status" value="1"/>
</dbReference>
<organism evidence="2 3">
    <name type="scientific">Helianthus annuus</name>
    <name type="common">Common sunflower</name>
    <dbReference type="NCBI Taxonomy" id="4232"/>
    <lineage>
        <taxon>Eukaryota</taxon>
        <taxon>Viridiplantae</taxon>
        <taxon>Streptophyta</taxon>
        <taxon>Embryophyta</taxon>
        <taxon>Tracheophyta</taxon>
        <taxon>Spermatophyta</taxon>
        <taxon>Magnoliopsida</taxon>
        <taxon>eudicotyledons</taxon>
        <taxon>Gunneridae</taxon>
        <taxon>Pentapetalae</taxon>
        <taxon>asterids</taxon>
        <taxon>campanulids</taxon>
        <taxon>Asterales</taxon>
        <taxon>Asteraceae</taxon>
        <taxon>Asteroideae</taxon>
        <taxon>Heliantheae alliance</taxon>
        <taxon>Heliantheae</taxon>
        <taxon>Helianthus</taxon>
    </lineage>
</organism>
<dbReference type="AlphaFoldDB" id="A0A9K3EPA2"/>
<evidence type="ECO:0000259" key="1">
    <source>
        <dbReference type="Pfam" id="PF08268"/>
    </source>
</evidence>
<evidence type="ECO:0000313" key="2">
    <source>
        <dbReference type="EMBL" id="KAF5776708.1"/>
    </source>
</evidence>
<dbReference type="InterPro" id="IPR013187">
    <property type="entry name" value="F-box-assoc_dom_typ3"/>
</dbReference>
<feature type="domain" description="F-box associated beta-propeller type 3" evidence="1">
    <location>
        <begin position="48"/>
        <end position="232"/>
    </location>
</feature>
<keyword evidence="3" id="KW-1185">Reference proteome</keyword>
<protein>
    <submittedName>
        <fullName evidence="2">F-box associated interaction domain-containing protein</fullName>
    </submittedName>
</protein>
<dbReference type="PANTHER" id="PTHR31672">
    <property type="entry name" value="BNACNNG10540D PROTEIN"/>
    <property type="match status" value="1"/>
</dbReference>
<dbReference type="InterPro" id="IPR050796">
    <property type="entry name" value="SCF_F-box_component"/>
</dbReference>
<dbReference type="EMBL" id="MNCJ02000327">
    <property type="protein sequence ID" value="KAF5776708.1"/>
    <property type="molecule type" value="Genomic_DNA"/>
</dbReference>
<gene>
    <name evidence="2" type="ORF">HanXRQr2_Chr12g0527311</name>
</gene>
<sequence>MHLHHQNRHKLLFKSYTTLSCTFRTIDCEAPEDGLTPPRCLPFKLARNMSVITSFNGMVCVGIPHNRMESEYSDLILWNPLTCDYKTLSKTNSCKECYQTNTRASVLYYISSEDDYKLLLVTHSCSIYIYSLKFDLWRKTEDIHRLSFSNHNASLNEKLYFLKEDKADDVYSIVSLDLKTTEKFIDVATPILKNSHTTCLGFTILRGCIHIWMRNFLQIDLWRMDGDGDWTKVVAYWGTIDFAHILYQQPLHLMADGNWLLLYQYCLYKTYPEKVYNCACTYTTTRYKYRYLDLGITPLGKYLETLVSPNQYMK</sequence>
<dbReference type="InterPro" id="IPR017451">
    <property type="entry name" value="F-box-assoc_interact_dom"/>
</dbReference>
<proteinExistence type="predicted"/>
<reference evidence="2" key="1">
    <citation type="journal article" date="2017" name="Nature">
        <title>The sunflower genome provides insights into oil metabolism, flowering and Asterid evolution.</title>
        <authorList>
            <person name="Badouin H."/>
            <person name="Gouzy J."/>
            <person name="Grassa C.J."/>
            <person name="Murat F."/>
            <person name="Staton S.E."/>
            <person name="Cottret L."/>
            <person name="Lelandais-Briere C."/>
            <person name="Owens G.L."/>
            <person name="Carrere S."/>
            <person name="Mayjonade B."/>
            <person name="Legrand L."/>
            <person name="Gill N."/>
            <person name="Kane N.C."/>
            <person name="Bowers J.E."/>
            <person name="Hubner S."/>
            <person name="Bellec A."/>
            <person name="Berard A."/>
            <person name="Berges H."/>
            <person name="Blanchet N."/>
            <person name="Boniface M.C."/>
            <person name="Brunel D."/>
            <person name="Catrice O."/>
            <person name="Chaidir N."/>
            <person name="Claudel C."/>
            <person name="Donnadieu C."/>
            <person name="Faraut T."/>
            <person name="Fievet G."/>
            <person name="Helmstetter N."/>
            <person name="King M."/>
            <person name="Knapp S.J."/>
            <person name="Lai Z."/>
            <person name="Le Paslier M.C."/>
            <person name="Lippi Y."/>
            <person name="Lorenzon L."/>
            <person name="Mandel J.R."/>
            <person name="Marage G."/>
            <person name="Marchand G."/>
            <person name="Marquand E."/>
            <person name="Bret-Mestries E."/>
            <person name="Morien E."/>
            <person name="Nambeesan S."/>
            <person name="Nguyen T."/>
            <person name="Pegot-Espagnet P."/>
            <person name="Pouilly N."/>
            <person name="Raftis F."/>
            <person name="Sallet E."/>
            <person name="Schiex T."/>
            <person name="Thomas J."/>
            <person name="Vandecasteele C."/>
            <person name="Vares D."/>
            <person name="Vear F."/>
            <person name="Vautrin S."/>
            <person name="Crespi M."/>
            <person name="Mangin B."/>
            <person name="Burke J.M."/>
            <person name="Salse J."/>
            <person name="Munos S."/>
            <person name="Vincourt P."/>
            <person name="Rieseberg L.H."/>
            <person name="Langlade N.B."/>
        </authorList>
    </citation>
    <scope>NUCLEOTIDE SEQUENCE</scope>
    <source>
        <tissue evidence="2">Leaves</tissue>
    </source>
</reference>
<dbReference type="PANTHER" id="PTHR31672:SF13">
    <property type="entry name" value="F-BOX PROTEIN CPR30-LIKE"/>
    <property type="match status" value="1"/>
</dbReference>
<comment type="caution">
    <text evidence="2">The sequence shown here is derived from an EMBL/GenBank/DDBJ whole genome shotgun (WGS) entry which is preliminary data.</text>
</comment>
<dbReference type="NCBIfam" id="TIGR01640">
    <property type="entry name" value="F_box_assoc_1"/>
    <property type="match status" value="1"/>
</dbReference>